<sequence>MIKTVADRFVSFSKEDDAVSAKDAMDGKALLGRPLRISYALKEFEVDQSLSLAFQMEEMVPLMARLELLRIYLA</sequence>
<comment type="caution">
    <text evidence="1">The sequence shown here is derived from an EMBL/GenBank/DDBJ whole genome shotgun (WGS) entry which is preliminary data.</text>
</comment>
<dbReference type="Gene3D" id="3.30.70.330">
    <property type="match status" value="1"/>
</dbReference>
<dbReference type="GO" id="GO:0003676">
    <property type="term" value="F:nucleic acid binding"/>
    <property type="evidence" value="ECO:0007669"/>
    <property type="project" value="InterPro"/>
</dbReference>
<evidence type="ECO:0000313" key="1">
    <source>
        <dbReference type="EMBL" id="KAJ7008560.1"/>
    </source>
</evidence>
<organism evidence="1 2">
    <name type="scientific">Populus alba x Populus x berolinensis</name>
    <dbReference type="NCBI Taxonomy" id="444605"/>
    <lineage>
        <taxon>Eukaryota</taxon>
        <taxon>Viridiplantae</taxon>
        <taxon>Streptophyta</taxon>
        <taxon>Embryophyta</taxon>
        <taxon>Tracheophyta</taxon>
        <taxon>Spermatophyta</taxon>
        <taxon>Magnoliopsida</taxon>
        <taxon>eudicotyledons</taxon>
        <taxon>Gunneridae</taxon>
        <taxon>Pentapetalae</taxon>
        <taxon>rosids</taxon>
        <taxon>fabids</taxon>
        <taxon>Malpighiales</taxon>
        <taxon>Salicaceae</taxon>
        <taxon>Saliceae</taxon>
        <taxon>Populus</taxon>
    </lineage>
</organism>
<keyword evidence="2" id="KW-1185">Reference proteome</keyword>
<protein>
    <recommendedName>
        <fullName evidence="3">RRM domain-containing protein</fullName>
    </recommendedName>
</protein>
<gene>
    <name evidence="1" type="ORF">NC653_007276</name>
</gene>
<reference evidence="1" key="1">
    <citation type="journal article" date="2023" name="Mol. Ecol. Resour.">
        <title>Chromosome-level genome assembly of a triploid poplar Populus alba 'Berolinensis'.</title>
        <authorList>
            <person name="Chen S."/>
            <person name="Yu Y."/>
            <person name="Wang X."/>
            <person name="Wang S."/>
            <person name="Zhang T."/>
            <person name="Zhou Y."/>
            <person name="He R."/>
            <person name="Meng N."/>
            <person name="Wang Y."/>
            <person name="Liu W."/>
            <person name="Liu Z."/>
            <person name="Liu J."/>
            <person name="Guo Q."/>
            <person name="Huang H."/>
            <person name="Sederoff R.R."/>
            <person name="Wang G."/>
            <person name="Qu G."/>
            <person name="Chen S."/>
        </authorList>
    </citation>
    <scope>NUCLEOTIDE SEQUENCE</scope>
    <source>
        <strain evidence="1">SC-2020</strain>
    </source>
</reference>
<dbReference type="InterPro" id="IPR035979">
    <property type="entry name" value="RBD_domain_sf"/>
</dbReference>
<dbReference type="Proteomes" id="UP001164929">
    <property type="component" value="Chromosome 2"/>
</dbReference>
<accession>A0AAD6RHJ9</accession>
<proteinExistence type="predicted"/>
<name>A0AAD6RHJ9_9ROSI</name>
<evidence type="ECO:0000313" key="2">
    <source>
        <dbReference type="Proteomes" id="UP001164929"/>
    </source>
</evidence>
<dbReference type="InterPro" id="IPR012677">
    <property type="entry name" value="Nucleotide-bd_a/b_plait_sf"/>
</dbReference>
<dbReference type="AlphaFoldDB" id="A0AAD6RHJ9"/>
<dbReference type="EMBL" id="JAQIZT010000002">
    <property type="protein sequence ID" value="KAJ7008560.1"/>
    <property type="molecule type" value="Genomic_DNA"/>
</dbReference>
<dbReference type="SUPFAM" id="SSF54928">
    <property type="entry name" value="RNA-binding domain, RBD"/>
    <property type="match status" value="1"/>
</dbReference>
<evidence type="ECO:0008006" key="3">
    <source>
        <dbReference type="Google" id="ProtNLM"/>
    </source>
</evidence>